<keyword evidence="5" id="KW-1185">Reference proteome</keyword>
<dbReference type="RefSeq" id="WP_013592604.1">
    <property type="nucleotide sequence ID" value="NC_015138.1"/>
</dbReference>
<dbReference type="PANTHER" id="PTHR33542">
    <property type="entry name" value="SIROHYDROCHLORIN FERROCHELATASE, CHLOROPLASTIC"/>
    <property type="match status" value="1"/>
</dbReference>
<dbReference type="CDD" id="cd03414">
    <property type="entry name" value="CbiX_SirB_C"/>
    <property type="match status" value="1"/>
</dbReference>
<feature type="region of interest" description="Disordered" evidence="3">
    <location>
        <begin position="327"/>
        <end position="382"/>
    </location>
</feature>
<feature type="region of interest" description="Disordered" evidence="3">
    <location>
        <begin position="1"/>
        <end position="32"/>
    </location>
</feature>
<dbReference type="AlphaFoldDB" id="F0Q111"/>
<dbReference type="KEGG" id="aaa:Acav_0089"/>
<evidence type="ECO:0000256" key="3">
    <source>
        <dbReference type="SAM" id="MobiDB-lite"/>
    </source>
</evidence>
<dbReference type="EMBL" id="CP002521">
    <property type="protein sequence ID" value="ADX44016.1"/>
    <property type="molecule type" value="Genomic_DNA"/>
</dbReference>
<dbReference type="SUPFAM" id="SSF53800">
    <property type="entry name" value="Chelatase"/>
    <property type="match status" value="1"/>
</dbReference>
<keyword evidence="2" id="KW-0456">Lyase</keyword>
<gene>
    <name evidence="4" type="ordered locus">Acav_0089</name>
</gene>
<evidence type="ECO:0000313" key="5">
    <source>
        <dbReference type="Proteomes" id="UP000002482"/>
    </source>
</evidence>
<dbReference type="InterPro" id="IPR002762">
    <property type="entry name" value="CbiX-like"/>
</dbReference>
<feature type="compositionally biased region" description="Basic residues" evidence="3">
    <location>
        <begin position="360"/>
        <end position="370"/>
    </location>
</feature>
<dbReference type="GO" id="GO:0046872">
    <property type="term" value="F:metal ion binding"/>
    <property type="evidence" value="ECO:0007669"/>
    <property type="project" value="UniProtKB-KW"/>
</dbReference>
<dbReference type="GO" id="GO:0016829">
    <property type="term" value="F:lyase activity"/>
    <property type="evidence" value="ECO:0007669"/>
    <property type="project" value="UniProtKB-KW"/>
</dbReference>
<protein>
    <submittedName>
        <fullName evidence="4">Cobalamin (Vitamin B12) biosynthesis CbiX protein</fullName>
    </submittedName>
</protein>
<feature type="compositionally biased region" description="Basic residues" evidence="3">
    <location>
        <begin position="1"/>
        <end position="11"/>
    </location>
</feature>
<accession>F0Q111</accession>
<name>F0Q111_PARA1</name>
<organism evidence="4 5">
    <name type="scientific">Paracidovorax avenae (strain ATCC 19860 / DSM 7227 / CCUG 15838 / JCM 20985 / LMG 2117 / NCPPB 1011)</name>
    <name type="common">Acidovorax avenae</name>
    <dbReference type="NCBI Taxonomy" id="643561"/>
    <lineage>
        <taxon>Bacteria</taxon>
        <taxon>Pseudomonadati</taxon>
        <taxon>Pseudomonadota</taxon>
        <taxon>Betaproteobacteria</taxon>
        <taxon>Burkholderiales</taxon>
        <taxon>Comamonadaceae</taxon>
        <taxon>Paracidovorax</taxon>
    </lineage>
</organism>
<feature type="compositionally biased region" description="Basic and acidic residues" evidence="3">
    <location>
        <begin position="331"/>
        <end position="359"/>
    </location>
</feature>
<dbReference type="PANTHER" id="PTHR33542:SF3">
    <property type="entry name" value="SIROHYDROCHLORIN FERROCHELATASE, CHLOROPLASTIC"/>
    <property type="match status" value="1"/>
</dbReference>
<evidence type="ECO:0000256" key="2">
    <source>
        <dbReference type="ARBA" id="ARBA00023239"/>
    </source>
</evidence>
<dbReference type="HOGENOM" id="CLU_056929_0_0_4"/>
<reference evidence="4" key="1">
    <citation type="submission" date="2011-02" db="EMBL/GenBank/DDBJ databases">
        <title>Complete sequence of Acidovorax avenae subsp. avenae ATCC 19860.</title>
        <authorList>
            <consortium name="US DOE Joint Genome Institute"/>
            <person name="Lucas S."/>
            <person name="Copeland A."/>
            <person name="Lapidus A."/>
            <person name="Cheng J.-F."/>
            <person name="Goodwin L."/>
            <person name="Pitluck S."/>
            <person name="Chertkov O."/>
            <person name="Held B."/>
            <person name="Detter J.C."/>
            <person name="Han C."/>
            <person name="Tapia R."/>
            <person name="Land M."/>
            <person name="Hauser L."/>
            <person name="Kyrpides N."/>
            <person name="Ivanova N."/>
            <person name="Ovchinnikova G."/>
            <person name="Pagani I."/>
            <person name="Gordon S."/>
            <person name="Woyke T."/>
        </authorList>
    </citation>
    <scope>NUCLEOTIDE SEQUENCE</scope>
    <source>
        <strain evidence="4">ATCC 19860</strain>
    </source>
</reference>
<dbReference type="Pfam" id="PF01903">
    <property type="entry name" value="CbiX"/>
    <property type="match status" value="2"/>
</dbReference>
<dbReference type="InterPro" id="IPR050963">
    <property type="entry name" value="Sirohydro_Cobaltochel/CbiX"/>
</dbReference>
<sequence>MTHLHAPHAHGHSHEHGHGHGVDPHHGPAAGTAPALAQADTTVLLVGHGSREPAGNDEIHAFVRQWRERQPGWRIEVCFIEFAPPGLHDGLLMAAKGSRRVLVLPLILNAAGHVKMEIPESIEHAREHCPGVEFLYGPHLTACEPILAILQRQLRRCMQALDMPDPTTTGVVLLGRGSSDRQANGDVAKMARWLQEDSHHELVEIAFTGITWPRLERVVQRQALLGMKQIVVLPYYLYTGTLMQRIGRQVEHLRVQYPQLRFAQSGHFGMEREIFELLEQRVADLQAGLPDSRLPCDGCKYREIAHDLGHGHSHEHTHAHAPAAIAAGGAEHAHAQADDHGHAHGHGEHGHGHSHDHGHSHSHGHAHAHHGLAAPQPAGAAA</sequence>
<keyword evidence="1" id="KW-0479">Metal-binding</keyword>
<feature type="compositionally biased region" description="Basic and acidic residues" evidence="3">
    <location>
        <begin position="12"/>
        <end position="26"/>
    </location>
</feature>
<dbReference type="GeneID" id="34236244"/>
<evidence type="ECO:0000313" key="4">
    <source>
        <dbReference type="EMBL" id="ADX44016.1"/>
    </source>
</evidence>
<dbReference type="Gene3D" id="3.40.50.1400">
    <property type="match status" value="2"/>
</dbReference>
<dbReference type="Proteomes" id="UP000002482">
    <property type="component" value="Chromosome"/>
</dbReference>
<feature type="compositionally biased region" description="Low complexity" evidence="3">
    <location>
        <begin position="371"/>
        <end position="382"/>
    </location>
</feature>
<evidence type="ECO:0000256" key="1">
    <source>
        <dbReference type="ARBA" id="ARBA00022723"/>
    </source>
</evidence>
<dbReference type="CDD" id="cd03416">
    <property type="entry name" value="CbiX_SirB_N"/>
    <property type="match status" value="1"/>
</dbReference>
<proteinExistence type="predicted"/>